<dbReference type="EC" id="3.2.2.27" evidence="3"/>
<dbReference type="InterPro" id="IPR005122">
    <property type="entry name" value="Uracil-DNA_glycosylase-like"/>
</dbReference>
<accession>A0A4R6G216</accession>
<dbReference type="SMART" id="SM00986">
    <property type="entry name" value="UDG"/>
    <property type="match status" value="1"/>
</dbReference>
<evidence type="ECO:0000256" key="2">
    <source>
        <dbReference type="ARBA" id="ARBA00006521"/>
    </source>
</evidence>
<organism evidence="13 14">
    <name type="scientific">Herminiimonas fonticola</name>
    <dbReference type="NCBI Taxonomy" id="303380"/>
    <lineage>
        <taxon>Bacteria</taxon>
        <taxon>Pseudomonadati</taxon>
        <taxon>Pseudomonadota</taxon>
        <taxon>Betaproteobacteria</taxon>
        <taxon>Burkholderiales</taxon>
        <taxon>Oxalobacteraceae</taxon>
        <taxon>Herminiimonas</taxon>
    </lineage>
</organism>
<evidence type="ECO:0000256" key="9">
    <source>
        <dbReference type="ARBA" id="ARBA00023004"/>
    </source>
</evidence>
<keyword evidence="6" id="KW-0479">Metal-binding</keyword>
<reference evidence="13 14" key="1">
    <citation type="submission" date="2019-03" db="EMBL/GenBank/DDBJ databases">
        <title>Genomic Encyclopedia of Type Strains, Phase IV (KMG-IV): sequencing the most valuable type-strain genomes for metagenomic binning, comparative biology and taxonomic classification.</title>
        <authorList>
            <person name="Goeker M."/>
        </authorList>
    </citation>
    <scope>NUCLEOTIDE SEQUENCE [LARGE SCALE GENOMIC DNA]</scope>
    <source>
        <strain evidence="13 14">DSM 18555</strain>
    </source>
</reference>
<comment type="similarity">
    <text evidence="2">Belongs to the uracil-DNA glycosylase (UDG) superfamily. Type 4 (UDGa) family.</text>
</comment>
<evidence type="ECO:0000256" key="1">
    <source>
        <dbReference type="ARBA" id="ARBA00001400"/>
    </source>
</evidence>
<dbReference type="GO" id="GO:0006281">
    <property type="term" value="P:DNA repair"/>
    <property type="evidence" value="ECO:0007669"/>
    <property type="project" value="UniProtKB-KW"/>
</dbReference>
<proteinExistence type="inferred from homology"/>
<dbReference type="EMBL" id="SNWF01000007">
    <property type="protein sequence ID" value="TDN88307.1"/>
    <property type="molecule type" value="Genomic_DNA"/>
</dbReference>
<dbReference type="CDD" id="cd10030">
    <property type="entry name" value="UDG-F4_TTUDGA_SPO1dp_like"/>
    <property type="match status" value="1"/>
</dbReference>
<dbReference type="RefSeq" id="WP_112992533.1">
    <property type="nucleotide sequence ID" value="NZ_PTLZ01000003.1"/>
</dbReference>
<keyword evidence="9" id="KW-0408">Iron</keyword>
<dbReference type="OrthoDB" id="5290748at2"/>
<evidence type="ECO:0000256" key="7">
    <source>
        <dbReference type="ARBA" id="ARBA00022763"/>
    </source>
</evidence>
<dbReference type="GO" id="GO:0046872">
    <property type="term" value="F:metal ion binding"/>
    <property type="evidence" value="ECO:0007669"/>
    <property type="project" value="UniProtKB-KW"/>
</dbReference>
<keyword evidence="7" id="KW-0227">DNA damage</keyword>
<evidence type="ECO:0000259" key="12">
    <source>
        <dbReference type="SMART" id="SM00986"/>
    </source>
</evidence>
<dbReference type="InterPro" id="IPR036895">
    <property type="entry name" value="Uracil-DNA_glycosylase-like_sf"/>
</dbReference>
<sequence>MSDQNRRVAFLNEMGLGPVWSQRAATALLQLNEDDAPAIDPVLASMPVVAELRVVEPTSSAWADVESTAMDTFVPVTAKPVIPIADITDIAHMDWNQLKSVVSTCTQCDLCKSRTQTVFGVGDQKARWLFVGEGPGRNEDFQGLPFVGPAGKLLDNMFSAMGMKRGENTYIANIVKCRPTDANKRDRPPAAEEANACLPYLERQIALINPTVIVALGKTAALSLLKLDPATPVSRLRGTVHRYAGRPVIVTYHPAYLLRSPADKSKAWADLCLAMKTYAGSADA</sequence>
<dbReference type="GO" id="GO:0051539">
    <property type="term" value="F:4 iron, 4 sulfur cluster binding"/>
    <property type="evidence" value="ECO:0007669"/>
    <property type="project" value="UniProtKB-KW"/>
</dbReference>
<keyword evidence="10" id="KW-0411">Iron-sulfur</keyword>
<dbReference type="GO" id="GO:0004844">
    <property type="term" value="F:uracil DNA N-glycosylase activity"/>
    <property type="evidence" value="ECO:0007669"/>
    <property type="project" value="UniProtKB-EC"/>
</dbReference>
<dbReference type="Proteomes" id="UP000294737">
    <property type="component" value="Unassembled WGS sequence"/>
</dbReference>
<evidence type="ECO:0000256" key="10">
    <source>
        <dbReference type="ARBA" id="ARBA00023014"/>
    </source>
</evidence>
<dbReference type="Pfam" id="PF03167">
    <property type="entry name" value="UDG"/>
    <property type="match status" value="1"/>
</dbReference>
<dbReference type="InterPro" id="IPR051536">
    <property type="entry name" value="UDG_Type-4/5"/>
</dbReference>
<dbReference type="Gene3D" id="3.40.470.10">
    <property type="entry name" value="Uracil-DNA glycosylase-like domain"/>
    <property type="match status" value="1"/>
</dbReference>
<keyword evidence="5" id="KW-0004">4Fe-4S</keyword>
<name>A0A4R6G216_9BURK</name>
<evidence type="ECO:0000256" key="6">
    <source>
        <dbReference type="ARBA" id="ARBA00022723"/>
    </source>
</evidence>
<evidence type="ECO:0000256" key="11">
    <source>
        <dbReference type="ARBA" id="ARBA00023204"/>
    </source>
</evidence>
<keyword evidence="8" id="KW-0378">Hydrolase</keyword>
<evidence type="ECO:0000256" key="5">
    <source>
        <dbReference type="ARBA" id="ARBA00022485"/>
    </source>
</evidence>
<feature type="domain" description="Uracil-DNA glycosylase-like" evidence="12">
    <location>
        <begin position="119"/>
        <end position="272"/>
    </location>
</feature>
<dbReference type="NCBIfam" id="TIGR00758">
    <property type="entry name" value="UDG_fam4"/>
    <property type="match status" value="1"/>
</dbReference>
<dbReference type="InterPro" id="IPR005273">
    <property type="entry name" value="Ura-DNA_glyco_family4"/>
</dbReference>
<evidence type="ECO:0000256" key="8">
    <source>
        <dbReference type="ARBA" id="ARBA00022801"/>
    </source>
</evidence>
<dbReference type="PANTHER" id="PTHR33693">
    <property type="entry name" value="TYPE-5 URACIL-DNA GLYCOSYLASE"/>
    <property type="match status" value="1"/>
</dbReference>
<evidence type="ECO:0000313" key="13">
    <source>
        <dbReference type="EMBL" id="TDN88307.1"/>
    </source>
</evidence>
<protein>
    <recommendedName>
        <fullName evidence="4">Type-4 uracil-DNA glycosylase</fullName>
        <ecNumber evidence="3">3.2.2.27</ecNumber>
    </recommendedName>
</protein>
<dbReference type="SUPFAM" id="SSF52141">
    <property type="entry name" value="Uracil-DNA glycosylase-like"/>
    <property type="match status" value="1"/>
</dbReference>
<keyword evidence="11" id="KW-0234">DNA repair</keyword>
<keyword evidence="14" id="KW-1185">Reference proteome</keyword>
<evidence type="ECO:0000256" key="4">
    <source>
        <dbReference type="ARBA" id="ARBA00019403"/>
    </source>
</evidence>
<dbReference type="AlphaFoldDB" id="A0A4R6G216"/>
<comment type="caution">
    <text evidence="13">The sequence shown here is derived from an EMBL/GenBank/DDBJ whole genome shotgun (WGS) entry which is preliminary data.</text>
</comment>
<evidence type="ECO:0000256" key="3">
    <source>
        <dbReference type="ARBA" id="ARBA00012030"/>
    </source>
</evidence>
<gene>
    <name evidence="13" type="ORF">EV677_2797</name>
</gene>
<comment type="catalytic activity">
    <reaction evidence="1">
        <text>Hydrolyzes single-stranded DNA or mismatched double-stranded DNA and polynucleotides, releasing free uracil.</text>
        <dbReference type="EC" id="3.2.2.27"/>
    </reaction>
</comment>
<evidence type="ECO:0000313" key="14">
    <source>
        <dbReference type="Proteomes" id="UP000294737"/>
    </source>
</evidence>
<dbReference type="SMART" id="SM00987">
    <property type="entry name" value="UreE_C"/>
    <property type="match status" value="1"/>
</dbReference>
<dbReference type="PANTHER" id="PTHR33693:SF1">
    <property type="entry name" value="TYPE-4 URACIL-DNA GLYCOSYLASE"/>
    <property type="match status" value="1"/>
</dbReference>